<evidence type="ECO:0000313" key="8">
    <source>
        <dbReference type="Proteomes" id="UP000676506"/>
    </source>
</evidence>
<gene>
    <name evidence="7" type="ORF">J8C06_12595</name>
</gene>
<evidence type="ECO:0000256" key="5">
    <source>
        <dbReference type="RuleBase" id="RU004168"/>
    </source>
</evidence>
<evidence type="ECO:0000313" key="7">
    <source>
        <dbReference type="EMBL" id="QUW04613.1"/>
    </source>
</evidence>
<dbReference type="PRINTS" id="PR00112">
    <property type="entry name" value="ACYLPHPHTASE"/>
</dbReference>
<accession>A0ABX8BCG6</accession>
<feature type="active site" evidence="4">
    <location>
        <position position="20"/>
    </location>
</feature>
<feature type="active site" evidence="4">
    <location>
        <position position="38"/>
    </location>
</feature>
<dbReference type="PANTHER" id="PTHR47268">
    <property type="entry name" value="ACYLPHOSPHATASE"/>
    <property type="match status" value="1"/>
</dbReference>
<dbReference type="SUPFAM" id="SSF54975">
    <property type="entry name" value="Acylphosphatase/BLUF domain-like"/>
    <property type="match status" value="1"/>
</dbReference>
<evidence type="ECO:0000256" key="1">
    <source>
        <dbReference type="ARBA" id="ARBA00005614"/>
    </source>
</evidence>
<dbReference type="InterPro" id="IPR001792">
    <property type="entry name" value="Acylphosphatase-like_dom"/>
</dbReference>
<dbReference type="EC" id="3.6.1.7" evidence="2 4"/>
<dbReference type="InterPro" id="IPR017968">
    <property type="entry name" value="Acylphosphatase_CS"/>
</dbReference>
<dbReference type="Gene3D" id="3.30.70.100">
    <property type="match status" value="1"/>
</dbReference>
<evidence type="ECO:0000256" key="4">
    <source>
        <dbReference type="PROSITE-ProRule" id="PRU00520"/>
    </source>
</evidence>
<keyword evidence="4" id="KW-0378">Hydrolase</keyword>
<dbReference type="RefSeq" id="WP_211430502.1">
    <property type="nucleotide sequence ID" value="NZ_CP072649.1"/>
</dbReference>
<dbReference type="EMBL" id="CP072649">
    <property type="protein sequence ID" value="QUW04613.1"/>
    <property type="molecule type" value="Genomic_DNA"/>
</dbReference>
<evidence type="ECO:0000256" key="2">
    <source>
        <dbReference type="ARBA" id="ARBA00012150"/>
    </source>
</evidence>
<feature type="domain" description="Acylphosphatase-like" evidence="6">
    <location>
        <begin position="5"/>
        <end position="92"/>
    </location>
</feature>
<dbReference type="Pfam" id="PF00708">
    <property type="entry name" value="Acylphosphatase"/>
    <property type="match status" value="1"/>
</dbReference>
<evidence type="ECO:0000259" key="6">
    <source>
        <dbReference type="PROSITE" id="PS51160"/>
    </source>
</evidence>
<comment type="catalytic activity">
    <reaction evidence="3 4">
        <text>an acyl phosphate + H2O = a carboxylate + phosphate + H(+)</text>
        <dbReference type="Rhea" id="RHEA:14965"/>
        <dbReference type="ChEBI" id="CHEBI:15377"/>
        <dbReference type="ChEBI" id="CHEBI:15378"/>
        <dbReference type="ChEBI" id="CHEBI:29067"/>
        <dbReference type="ChEBI" id="CHEBI:43474"/>
        <dbReference type="ChEBI" id="CHEBI:59918"/>
        <dbReference type="EC" id="3.6.1.7"/>
    </reaction>
</comment>
<dbReference type="PROSITE" id="PS00151">
    <property type="entry name" value="ACYLPHOSPHATASE_2"/>
    <property type="match status" value="1"/>
</dbReference>
<sequence>MTLIARHFRVTGRVQGVGYRYFVLCVARELGVVGWVRNLPDGSVEAWAKGLSNVMETFRRELSFGPYNAQVEGIEVTEADASLHYDEFRILR</sequence>
<name>A0ABX8BCG6_9BACT</name>
<dbReference type="Proteomes" id="UP000676506">
    <property type="component" value="Chromosome 2"/>
</dbReference>
<organism evidence="7 8">
    <name type="scientific">Chloracidobacterium validum</name>
    <dbReference type="NCBI Taxonomy" id="2821543"/>
    <lineage>
        <taxon>Bacteria</taxon>
        <taxon>Pseudomonadati</taxon>
        <taxon>Acidobacteriota</taxon>
        <taxon>Terriglobia</taxon>
        <taxon>Terriglobales</taxon>
        <taxon>Acidobacteriaceae</taxon>
        <taxon>Chloracidobacterium</taxon>
    </lineage>
</organism>
<dbReference type="PANTHER" id="PTHR47268:SF4">
    <property type="entry name" value="ACYLPHOSPHATASE"/>
    <property type="match status" value="1"/>
</dbReference>
<dbReference type="InterPro" id="IPR020456">
    <property type="entry name" value="Acylphosphatase"/>
</dbReference>
<reference evidence="7 8" key="1">
    <citation type="submission" date="2021-03" db="EMBL/GenBank/DDBJ databases">
        <title>Genomic and phenotypic characterization of Chloracidobacterium isolates provides evidence for multiple species.</title>
        <authorList>
            <person name="Saini M.K."/>
            <person name="Costas A.M.G."/>
            <person name="Tank M."/>
            <person name="Bryant D.A."/>
        </authorList>
    </citation>
    <scope>NUCLEOTIDE SEQUENCE [LARGE SCALE GENOMIC DNA]</scope>
    <source>
        <strain evidence="7 8">BV2-C</strain>
    </source>
</reference>
<keyword evidence="8" id="KW-1185">Reference proteome</keyword>
<proteinExistence type="inferred from homology"/>
<dbReference type="PROSITE" id="PS51160">
    <property type="entry name" value="ACYLPHOSPHATASE_3"/>
    <property type="match status" value="1"/>
</dbReference>
<protein>
    <recommendedName>
        <fullName evidence="2 4">acylphosphatase</fullName>
        <ecNumber evidence="2 4">3.6.1.7</ecNumber>
    </recommendedName>
</protein>
<comment type="similarity">
    <text evidence="1 5">Belongs to the acylphosphatase family.</text>
</comment>
<evidence type="ECO:0000256" key="3">
    <source>
        <dbReference type="ARBA" id="ARBA00047645"/>
    </source>
</evidence>
<dbReference type="InterPro" id="IPR036046">
    <property type="entry name" value="Acylphosphatase-like_dom_sf"/>
</dbReference>